<evidence type="ECO:0000256" key="4">
    <source>
        <dbReference type="ARBA" id="ARBA00022833"/>
    </source>
</evidence>
<dbReference type="Gene3D" id="3.60.15.10">
    <property type="entry name" value="Ribonuclease Z/Hydroxyacylglutathione hydrolase-like"/>
    <property type="match status" value="1"/>
</dbReference>
<name>A0ABV8R6M7_9MICC</name>
<evidence type="ECO:0000256" key="1">
    <source>
        <dbReference type="ARBA" id="ARBA00001947"/>
    </source>
</evidence>
<dbReference type="InterPro" id="IPR001279">
    <property type="entry name" value="Metallo-B-lactamas"/>
</dbReference>
<dbReference type="PANTHER" id="PTHR23131">
    <property type="entry name" value="ENDORIBONUCLEASE LACTB2"/>
    <property type="match status" value="1"/>
</dbReference>
<comment type="caution">
    <text evidence="6">The sequence shown here is derived from an EMBL/GenBank/DDBJ whole genome shotgun (WGS) entry which is preliminary data.</text>
</comment>
<evidence type="ECO:0000259" key="5">
    <source>
        <dbReference type="SMART" id="SM00849"/>
    </source>
</evidence>
<keyword evidence="7" id="KW-1185">Reference proteome</keyword>
<dbReference type="EMBL" id="JBHSCQ010000022">
    <property type="protein sequence ID" value="MFC4266854.1"/>
    <property type="molecule type" value="Genomic_DNA"/>
</dbReference>
<sequence>MVDWQITGPLSRLLRADNPGPMTLKGTNSYVLAAPDEKSVVVVDPGPLMEDHLGALADCGMVELILITHRHADHTGGSARLHELTGAPVRAFHADFCHAGDPLLDGESISAAGVEIKVLATPGHTSDSLCFFLKDDGEHGAVLTGDTILGEGTTVLDFPDGQLIDYLASLETLRVLGSATGPVTVLPAHGPTLPDLASTAGAYITHRQQRLAQVRAGVELLRQRNGSEPDAAAVTALVYAGVPAAVQGAALLSVQAQLEYLSQ</sequence>
<keyword evidence="2" id="KW-0479">Metal-binding</keyword>
<evidence type="ECO:0000256" key="2">
    <source>
        <dbReference type="ARBA" id="ARBA00022723"/>
    </source>
</evidence>
<dbReference type="Pfam" id="PF00753">
    <property type="entry name" value="Lactamase_B"/>
    <property type="match status" value="1"/>
</dbReference>
<dbReference type="Proteomes" id="UP001595773">
    <property type="component" value="Unassembled WGS sequence"/>
</dbReference>
<keyword evidence="3" id="KW-0378">Hydrolase</keyword>
<evidence type="ECO:0000256" key="3">
    <source>
        <dbReference type="ARBA" id="ARBA00022801"/>
    </source>
</evidence>
<reference evidence="7" key="1">
    <citation type="journal article" date="2019" name="Int. J. Syst. Evol. Microbiol.">
        <title>The Global Catalogue of Microorganisms (GCM) 10K type strain sequencing project: providing services to taxonomists for standard genome sequencing and annotation.</title>
        <authorList>
            <consortium name="The Broad Institute Genomics Platform"/>
            <consortium name="The Broad Institute Genome Sequencing Center for Infectious Disease"/>
            <person name="Wu L."/>
            <person name="Ma J."/>
        </authorList>
    </citation>
    <scope>NUCLEOTIDE SEQUENCE [LARGE SCALE GENOMIC DNA]</scope>
    <source>
        <strain evidence="7">CGMCC 1.10698</strain>
    </source>
</reference>
<evidence type="ECO:0000313" key="6">
    <source>
        <dbReference type="EMBL" id="MFC4266854.1"/>
    </source>
</evidence>
<gene>
    <name evidence="6" type="ORF">ACFOW9_14690</name>
</gene>
<organism evidence="6 7">
    <name type="scientific">Arthrobacter cryoconiti</name>
    <dbReference type="NCBI Taxonomy" id="748907"/>
    <lineage>
        <taxon>Bacteria</taxon>
        <taxon>Bacillati</taxon>
        <taxon>Actinomycetota</taxon>
        <taxon>Actinomycetes</taxon>
        <taxon>Micrococcales</taxon>
        <taxon>Micrococcaceae</taxon>
        <taxon>Arthrobacter</taxon>
    </lineage>
</organism>
<dbReference type="InterPro" id="IPR050662">
    <property type="entry name" value="Sec-metab_biosynth-thioest"/>
</dbReference>
<dbReference type="SMART" id="SM00849">
    <property type="entry name" value="Lactamase_B"/>
    <property type="match status" value="1"/>
</dbReference>
<dbReference type="RefSeq" id="WP_230065922.1">
    <property type="nucleotide sequence ID" value="NZ_BAABLL010000010.1"/>
</dbReference>
<dbReference type="InterPro" id="IPR036866">
    <property type="entry name" value="RibonucZ/Hydroxyglut_hydro"/>
</dbReference>
<dbReference type="InterPro" id="IPR001018">
    <property type="entry name" value="Beta-lactamase_class-B_CS"/>
</dbReference>
<accession>A0ABV8R6M7</accession>
<comment type="cofactor">
    <cofactor evidence="1">
        <name>Zn(2+)</name>
        <dbReference type="ChEBI" id="CHEBI:29105"/>
    </cofactor>
</comment>
<protein>
    <submittedName>
        <fullName evidence="6">MBL fold metallo-hydrolase</fullName>
    </submittedName>
</protein>
<evidence type="ECO:0000313" key="7">
    <source>
        <dbReference type="Proteomes" id="UP001595773"/>
    </source>
</evidence>
<dbReference type="Gene3D" id="1.10.10.10">
    <property type="entry name" value="Winged helix-like DNA-binding domain superfamily/Winged helix DNA-binding domain"/>
    <property type="match status" value="1"/>
</dbReference>
<keyword evidence="4" id="KW-0862">Zinc</keyword>
<dbReference type="SUPFAM" id="SSF56281">
    <property type="entry name" value="Metallo-hydrolase/oxidoreductase"/>
    <property type="match status" value="1"/>
</dbReference>
<dbReference type="PANTHER" id="PTHR23131:SF0">
    <property type="entry name" value="ENDORIBONUCLEASE LACTB2"/>
    <property type="match status" value="1"/>
</dbReference>
<dbReference type="PROSITE" id="PS00743">
    <property type="entry name" value="BETA_LACTAMASE_B_1"/>
    <property type="match status" value="1"/>
</dbReference>
<proteinExistence type="predicted"/>
<dbReference type="InterPro" id="IPR036388">
    <property type="entry name" value="WH-like_DNA-bd_sf"/>
</dbReference>
<feature type="domain" description="Metallo-beta-lactamase" evidence="5">
    <location>
        <begin position="26"/>
        <end position="189"/>
    </location>
</feature>
<dbReference type="CDD" id="cd16278">
    <property type="entry name" value="metallo-hydrolase-like_MBL-fold"/>
    <property type="match status" value="1"/>
</dbReference>